<evidence type="ECO:0000256" key="4">
    <source>
        <dbReference type="ARBA" id="ARBA00023242"/>
    </source>
</evidence>
<dbReference type="RefSeq" id="XP_002766537.1">
    <property type="nucleotide sequence ID" value="XM_002766491.1"/>
</dbReference>
<evidence type="ECO:0000256" key="1">
    <source>
        <dbReference type="ARBA" id="ARBA00004604"/>
    </source>
</evidence>
<dbReference type="InterPro" id="IPR013791">
    <property type="entry name" value="RNA3'-term_phos_cycl_insert"/>
</dbReference>
<dbReference type="InterPro" id="IPR013792">
    <property type="entry name" value="RNA3'P_cycl/enolpyr_Trfase_a/b"/>
</dbReference>
<feature type="non-terminal residue" evidence="7">
    <location>
        <position position="1"/>
    </location>
</feature>
<evidence type="ECO:0000259" key="6">
    <source>
        <dbReference type="Pfam" id="PF05189"/>
    </source>
</evidence>
<evidence type="ECO:0000259" key="5">
    <source>
        <dbReference type="Pfam" id="PF01137"/>
    </source>
</evidence>
<comment type="similarity">
    <text evidence="2">Belongs to the RNA 3'-terminal cyclase family. Type 2 subfamily.</text>
</comment>
<dbReference type="Gene3D" id="3.30.360.20">
    <property type="entry name" value="RNA 3'-terminal phosphate cyclase, insert domain"/>
    <property type="match status" value="1"/>
</dbReference>
<keyword evidence="3" id="KW-0690">Ribosome biogenesis</keyword>
<name>C5LVI8_PERM5</name>
<keyword evidence="4" id="KW-0539">Nucleus</keyword>
<comment type="subcellular location">
    <subcellularLocation>
        <location evidence="1">Nucleus</location>
        <location evidence="1">Nucleolus</location>
    </subcellularLocation>
</comment>
<dbReference type="GO" id="GO:0005730">
    <property type="term" value="C:nucleolus"/>
    <property type="evidence" value="ECO:0007669"/>
    <property type="project" value="UniProtKB-SubCell"/>
</dbReference>
<dbReference type="InterPro" id="IPR016443">
    <property type="entry name" value="RNA3'_term_phos_cyc_type_2"/>
</dbReference>
<protein>
    <submittedName>
        <fullName evidence="7">RNA 3' terminal phosphate cyclase, putative</fullName>
    </submittedName>
</protein>
<evidence type="ECO:0000313" key="8">
    <source>
        <dbReference type="Proteomes" id="UP000007800"/>
    </source>
</evidence>
<dbReference type="SUPFAM" id="SSF55205">
    <property type="entry name" value="EPT/RTPC-like"/>
    <property type="match status" value="1"/>
</dbReference>
<dbReference type="Pfam" id="PF05189">
    <property type="entry name" value="RTC_insert"/>
    <property type="match status" value="1"/>
</dbReference>
<evidence type="ECO:0000256" key="2">
    <source>
        <dbReference type="ARBA" id="ARBA00007089"/>
    </source>
</evidence>
<dbReference type="Pfam" id="PF01137">
    <property type="entry name" value="RTC"/>
    <property type="match status" value="1"/>
</dbReference>
<evidence type="ECO:0000313" key="7">
    <source>
        <dbReference type="EMBL" id="EEQ99254.1"/>
    </source>
</evidence>
<keyword evidence="8" id="KW-1185">Reference proteome</keyword>
<dbReference type="GO" id="GO:0000479">
    <property type="term" value="P:endonucleolytic cleavage of tricistronic rRNA transcript (SSU-rRNA, 5.8S rRNA, LSU-rRNA)"/>
    <property type="evidence" value="ECO:0007669"/>
    <property type="project" value="TreeGrafter"/>
</dbReference>
<gene>
    <name evidence="7" type="ORF">Pmar_PMAR003806</name>
</gene>
<dbReference type="PANTHER" id="PTHR11096">
    <property type="entry name" value="RNA 3' TERMINAL PHOSPHATE CYCLASE"/>
    <property type="match status" value="1"/>
</dbReference>
<dbReference type="Gene3D" id="3.65.10.20">
    <property type="entry name" value="RNA 3'-terminal phosphate cyclase domain"/>
    <property type="match status" value="1"/>
</dbReference>
<reference evidence="7 8" key="1">
    <citation type="submission" date="2008-07" db="EMBL/GenBank/DDBJ databases">
        <authorList>
            <person name="El-Sayed N."/>
            <person name="Caler E."/>
            <person name="Inman J."/>
            <person name="Amedeo P."/>
            <person name="Hass B."/>
            <person name="Wortman J."/>
        </authorList>
    </citation>
    <scope>NUCLEOTIDE SEQUENCE [LARGE SCALE GENOMIC DNA]</scope>
    <source>
        <strain evidence="8">ATCC 50983 / TXsc</strain>
    </source>
</reference>
<accession>C5LVI8</accession>
<dbReference type="InterPro" id="IPR037136">
    <property type="entry name" value="RNA3'_phos_cyclase_dom_sf"/>
</dbReference>
<evidence type="ECO:0000256" key="3">
    <source>
        <dbReference type="ARBA" id="ARBA00022517"/>
    </source>
</evidence>
<dbReference type="InterPro" id="IPR023797">
    <property type="entry name" value="RNA3'_phos_cyclase_dom"/>
</dbReference>
<dbReference type="InParanoid" id="C5LVI8"/>
<dbReference type="GeneID" id="9045109"/>
<dbReference type="EMBL" id="GG685896">
    <property type="protein sequence ID" value="EEQ99254.1"/>
    <property type="molecule type" value="Genomic_DNA"/>
</dbReference>
<dbReference type="PANTHER" id="PTHR11096:SF1">
    <property type="entry name" value="RNA 3'-TERMINAL PHOSPHATE CYCLASE-LIKE PROTEIN"/>
    <property type="match status" value="1"/>
</dbReference>
<dbReference type="InterPro" id="IPR036553">
    <property type="entry name" value="RPTC_insert"/>
</dbReference>
<dbReference type="Proteomes" id="UP000007800">
    <property type="component" value="Unassembled WGS sequence"/>
</dbReference>
<feature type="domain" description="RNA 3'-terminal phosphate cyclase insert" evidence="6">
    <location>
        <begin position="122"/>
        <end position="227"/>
    </location>
</feature>
<sequence length="326" mass="35373">SETGTTLFYSPGELIGGRITHDCNPSRPVSYYLEVLLALAPFGKFPVEARLRGITHSEGFLSVDTIRTVTLPILAKLGVNADNLASTAQALKVESRGDPAAPGIVSFTCPIVKGIPPIELSNEGRVRRVRGVAWTSKVSPQYAPMMIDSCRAVLNPYLADVWVFTDAAKKLSKEARGGYGLSLVAETETGALISADGMSEAEATSSHTVTEPEKLGEEVARALLGELDCGGVVDRQHQWLAALFMSMAGDYKVSTAVFGQKLTPYTVALLRNIRDFMGVRFKFTTQQTEEEVLLDELDEEKVKAVSRSVKLRCVGADLKNATRRTF</sequence>
<dbReference type="FunCoup" id="C5LVI8">
    <property type="interactions" value="455"/>
</dbReference>
<dbReference type="InterPro" id="IPR000228">
    <property type="entry name" value="RNA3'_term_phos_cyc"/>
</dbReference>
<dbReference type="AlphaFoldDB" id="C5LVI8"/>
<dbReference type="OrthoDB" id="1911237at2759"/>
<feature type="domain" description="RNA 3'-terminal phosphate cyclase" evidence="5">
    <location>
        <begin position="3"/>
        <end position="282"/>
    </location>
</feature>
<dbReference type="GO" id="GO:0004521">
    <property type="term" value="F:RNA endonuclease activity"/>
    <property type="evidence" value="ECO:0007669"/>
    <property type="project" value="TreeGrafter"/>
</dbReference>
<proteinExistence type="inferred from homology"/>
<dbReference type="OMA" id="YTDQNKG"/>
<dbReference type="NCBIfam" id="TIGR03400">
    <property type="entry name" value="18S_RNA_Rcl1p"/>
    <property type="match status" value="1"/>
</dbReference>
<organism evidence="8">
    <name type="scientific">Perkinsus marinus (strain ATCC 50983 / TXsc)</name>
    <dbReference type="NCBI Taxonomy" id="423536"/>
    <lineage>
        <taxon>Eukaryota</taxon>
        <taxon>Sar</taxon>
        <taxon>Alveolata</taxon>
        <taxon>Perkinsozoa</taxon>
        <taxon>Perkinsea</taxon>
        <taxon>Perkinsida</taxon>
        <taxon>Perkinsidae</taxon>
        <taxon>Perkinsus</taxon>
    </lineage>
</organism>